<evidence type="ECO:0000313" key="3">
    <source>
        <dbReference type="Proteomes" id="UP001107558"/>
    </source>
</evidence>
<sequence>MKFLQTFILIAFAINLSYCDSDTIVLKVFEHLYGKNAFNERADNGTAVNPATVCPTIDVQLQINELEQSQLNESITTLTDEIEKLQNTIDLLNSFKATFEVQSPSSPQLDVVQNLINQCVMLLEIKNATLASNRNQIANLINVYQLFVNFKNIYCISSSSDSGSVSSSSSIESSSPIIESSSPIIESSSSIIDSSVLSSSPSVEESSSMPSSESISPSVIESSLPIVELSSLSIASSIPSLESSSSLIESSSLIIESSSSIIESSSSIIDSSVLSSSPSVEESSSMPSSESISPSVIESSLPIVESSSLSIASSIPSLESSSLIIESSILSNIVPISPSIELSSPSEIQSSLPSSSKHYQNPEPNIDICNYTIALYHGCEYIKHVCLVSNLLTFDDARSYCITNGMNLFRLTCDVVDAFGEFLGNSTFTNEYWINGLKSMNGTWRTVPKNRPISPQLTVVDGSQPGNCLSVEKYNNGFQTLAENCTLAFGSFCEYKEC</sequence>
<proteinExistence type="predicted"/>
<name>A0A9J6BBI6_POLVA</name>
<evidence type="ECO:0000256" key="1">
    <source>
        <dbReference type="SAM" id="SignalP"/>
    </source>
</evidence>
<protein>
    <recommendedName>
        <fullName evidence="4">C-type lectin domain-containing protein</fullName>
    </recommendedName>
</protein>
<reference evidence="2" key="1">
    <citation type="submission" date="2021-03" db="EMBL/GenBank/DDBJ databases">
        <title>Chromosome level genome of the anhydrobiotic midge Polypedilum vanderplanki.</title>
        <authorList>
            <person name="Yoshida Y."/>
            <person name="Kikawada T."/>
            <person name="Gusev O."/>
        </authorList>
    </citation>
    <scope>NUCLEOTIDE SEQUENCE</scope>
    <source>
        <strain evidence="2">NIAS01</strain>
        <tissue evidence="2">Whole body or cell culture</tissue>
    </source>
</reference>
<dbReference type="InterPro" id="IPR016187">
    <property type="entry name" value="CTDL_fold"/>
</dbReference>
<keyword evidence="3" id="KW-1185">Reference proteome</keyword>
<accession>A0A9J6BBI6</accession>
<keyword evidence="1" id="KW-0732">Signal</keyword>
<dbReference type="SUPFAM" id="SSF56436">
    <property type="entry name" value="C-type lectin-like"/>
    <property type="match status" value="1"/>
</dbReference>
<comment type="caution">
    <text evidence="2">The sequence shown here is derived from an EMBL/GenBank/DDBJ whole genome shotgun (WGS) entry which is preliminary data.</text>
</comment>
<dbReference type="InterPro" id="IPR016186">
    <property type="entry name" value="C-type_lectin-like/link_sf"/>
</dbReference>
<organism evidence="2 3">
    <name type="scientific">Polypedilum vanderplanki</name>
    <name type="common">Sleeping chironomid midge</name>
    <dbReference type="NCBI Taxonomy" id="319348"/>
    <lineage>
        <taxon>Eukaryota</taxon>
        <taxon>Metazoa</taxon>
        <taxon>Ecdysozoa</taxon>
        <taxon>Arthropoda</taxon>
        <taxon>Hexapoda</taxon>
        <taxon>Insecta</taxon>
        <taxon>Pterygota</taxon>
        <taxon>Neoptera</taxon>
        <taxon>Endopterygota</taxon>
        <taxon>Diptera</taxon>
        <taxon>Nematocera</taxon>
        <taxon>Chironomoidea</taxon>
        <taxon>Chironomidae</taxon>
        <taxon>Chironominae</taxon>
        <taxon>Polypedilum</taxon>
        <taxon>Polypedilum</taxon>
    </lineage>
</organism>
<dbReference type="Proteomes" id="UP001107558">
    <property type="component" value="Chromosome 4"/>
</dbReference>
<dbReference type="AlphaFoldDB" id="A0A9J6BBI6"/>
<feature type="chain" id="PRO_5039914514" description="C-type lectin domain-containing protein" evidence="1">
    <location>
        <begin position="20"/>
        <end position="498"/>
    </location>
</feature>
<dbReference type="CDD" id="cd00037">
    <property type="entry name" value="CLECT"/>
    <property type="match status" value="1"/>
</dbReference>
<evidence type="ECO:0000313" key="2">
    <source>
        <dbReference type="EMBL" id="KAG5667188.1"/>
    </source>
</evidence>
<gene>
    <name evidence="2" type="ORF">PVAND_015183</name>
</gene>
<feature type="signal peptide" evidence="1">
    <location>
        <begin position="1"/>
        <end position="19"/>
    </location>
</feature>
<dbReference type="Gene3D" id="3.10.100.10">
    <property type="entry name" value="Mannose-Binding Protein A, subunit A"/>
    <property type="match status" value="1"/>
</dbReference>
<dbReference type="EMBL" id="JADBJN010000004">
    <property type="protein sequence ID" value="KAG5667188.1"/>
    <property type="molecule type" value="Genomic_DNA"/>
</dbReference>
<evidence type="ECO:0008006" key="4">
    <source>
        <dbReference type="Google" id="ProtNLM"/>
    </source>
</evidence>